<dbReference type="GO" id="GO:0006952">
    <property type="term" value="P:defense response"/>
    <property type="evidence" value="ECO:0007669"/>
    <property type="project" value="UniProtKB-KW"/>
</dbReference>
<dbReference type="InterPro" id="IPR058922">
    <property type="entry name" value="WHD_DRP"/>
</dbReference>
<evidence type="ECO:0000256" key="7">
    <source>
        <dbReference type="SAM" id="MobiDB-lite"/>
    </source>
</evidence>
<dbReference type="SUPFAM" id="SSF52058">
    <property type="entry name" value="L domain-like"/>
    <property type="match status" value="2"/>
</dbReference>
<dbReference type="Pfam" id="PF23559">
    <property type="entry name" value="WHD_DRP"/>
    <property type="match status" value="1"/>
</dbReference>
<proteinExistence type="inferred from homology"/>
<dbReference type="InterPro" id="IPR055414">
    <property type="entry name" value="LRR_R13L4/SHOC2-like"/>
</dbReference>
<feature type="domain" description="AAA+ ATPase" evidence="8">
    <location>
        <begin position="4"/>
        <end position="200"/>
    </location>
</feature>
<name>A0A6P8CWB0_PUNGR</name>
<dbReference type="GO" id="GO:0005524">
    <property type="term" value="F:ATP binding"/>
    <property type="evidence" value="ECO:0007669"/>
    <property type="project" value="UniProtKB-KW"/>
</dbReference>
<dbReference type="GO" id="GO:0043531">
    <property type="term" value="F:ADP binding"/>
    <property type="evidence" value="ECO:0007669"/>
    <property type="project" value="InterPro"/>
</dbReference>
<keyword evidence="3" id="KW-0677">Repeat</keyword>
<feature type="region of interest" description="Disordered" evidence="7">
    <location>
        <begin position="614"/>
        <end position="641"/>
    </location>
</feature>
<dbReference type="OrthoDB" id="6161812at2759"/>
<dbReference type="InterPro" id="IPR002182">
    <property type="entry name" value="NB-ARC"/>
</dbReference>
<dbReference type="Proteomes" id="UP000515151">
    <property type="component" value="Chromosome 3"/>
</dbReference>
<evidence type="ECO:0000256" key="2">
    <source>
        <dbReference type="ARBA" id="ARBA00022614"/>
    </source>
</evidence>
<dbReference type="GeneID" id="116199545"/>
<evidence type="ECO:0000313" key="10">
    <source>
        <dbReference type="RefSeq" id="XP_031385791.1"/>
    </source>
</evidence>
<evidence type="ECO:0000256" key="5">
    <source>
        <dbReference type="ARBA" id="ARBA00022821"/>
    </source>
</evidence>
<dbReference type="SUPFAM" id="SSF52540">
    <property type="entry name" value="P-loop containing nucleoside triphosphate hydrolases"/>
    <property type="match status" value="2"/>
</dbReference>
<dbReference type="PANTHER" id="PTHR33463:SF183">
    <property type="entry name" value="NB-ARC DOMAIN DISEASE RESISTANCE PROTEIN"/>
    <property type="match status" value="1"/>
</dbReference>
<dbReference type="InterPro" id="IPR003591">
    <property type="entry name" value="Leu-rich_rpt_typical-subtyp"/>
</dbReference>
<dbReference type="Gene3D" id="3.80.10.10">
    <property type="entry name" value="Ribonuclease Inhibitor"/>
    <property type="match status" value="3"/>
</dbReference>
<gene>
    <name evidence="10" type="primary">LOC116199545</name>
</gene>
<dbReference type="SMART" id="SM00369">
    <property type="entry name" value="LRR_TYP"/>
    <property type="match status" value="5"/>
</dbReference>
<dbReference type="PANTHER" id="PTHR33463">
    <property type="entry name" value="NB-ARC DOMAIN-CONTAINING PROTEIN-RELATED"/>
    <property type="match status" value="1"/>
</dbReference>
<dbReference type="Gene3D" id="1.10.10.10">
    <property type="entry name" value="Winged helix-like DNA-binding domain superfamily/Winged helix DNA-binding domain"/>
    <property type="match status" value="1"/>
</dbReference>
<feature type="region of interest" description="Disordered" evidence="7">
    <location>
        <begin position="992"/>
        <end position="1022"/>
    </location>
</feature>
<evidence type="ECO:0000256" key="4">
    <source>
        <dbReference type="ARBA" id="ARBA00022741"/>
    </source>
</evidence>
<evidence type="ECO:0000256" key="6">
    <source>
        <dbReference type="ARBA" id="ARBA00022840"/>
    </source>
</evidence>
<organism evidence="9 10">
    <name type="scientific">Punica granatum</name>
    <name type="common">Pomegranate</name>
    <dbReference type="NCBI Taxonomy" id="22663"/>
    <lineage>
        <taxon>Eukaryota</taxon>
        <taxon>Viridiplantae</taxon>
        <taxon>Streptophyta</taxon>
        <taxon>Embryophyta</taxon>
        <taxon>Tracheophyta</taxon>
        <taxon>Spermatophyta</taxon>
        <taxon>Magnoliopsida</taxon>
        <taxon>eudicotyledons</taxon>
        <taxon>Gunneridae</taxon>
        <taxon>Pentapetalae</taxon>
        <taxon>rosids</taxon>
        <taxon>malvids</taxon>
        <taxon>Myrtales</taxon>
        <taxon>Lythraceae</taxon>
        <taxon>Punica</taxon>
    </lineage>
</organism>
<reference evidence="9" key="1">
    <citation type="journal article" date="2020" name="Plant Biotechnol. J.">
        <title>The pomegranate (Punica granatum L.) draft genome dissects genetic divergence between soft- and hard-seeded cultivars.</title>
        <authorList>
            <person name="Luo X."/>
            <person name="Li H."/>
            <person name="Wu Z."/>
            <person name="Yao W."/>
            <person name="Zhao P."/>
            <person name="Cao D."/>
            <person name="Yu H."/>
            <person name="Li K."/>
            <person name="Poudel K."/>
            <person name="Zhao D."/>
            <person name="Zhang F."/>
            <person name="Xia X."/>
            <person name="Chen L."/>
            <person name="Wang Q."/>
            <person name="Jing D."/>
            <person name="Cao S."/>
        </authorList>
    </citation>
    <scope>NUCLEOTIDE SEQUENCE [LARGE SCALE GENOMIC DNA]</scope>
    <source>
        <strain evidence="9">cv. Tunisia</strain>
    </source>
</reference>
<feature type="compositionally biased region" description="Polar residues" evidence="7">
    <location>
        <begin position="992"/>
        <end position="1005"/>
    </location>
</feature>
<sequence length="1548" mass="174896">MTNDILRIGVYGMGGVGKTTTMKHLYNKVHDSAAFENVFWVTVSKDCSIHELQNKIARALKVPNLFKDVDEGMRPTLLFNHLKEKKKCLVILDDMWQHFELADVGIPVKRDGVRLVLTTRYLGVCKKMLCQAEVRVRPLPDEEAWALFVQTLGSDLPPSRKLVAEDIVKDCEGLPLAIVVMAGSMRGEVEDHVWEATLENLKRPGILEQSMKENVFPILVHSYNRLDKKKQLCFLTCALYPEDWSIPRQELIELCIDEGVIHEDRRRKMYNEGHRLLDELEKACLLEPYSERDREVRMHDVIRDMALHIMNANNGPCMGKSGLGLEDVPDDEEWLPNLQKVSLMCNRIEAVPPSISPNCPQLATLLLSDCWRLRKISKRFFQQMQELKVIDLRRTRITEVPKSVMNLKKLNALVLNLCSQLSRIPSLAKLTSLRKLDLQGCINIKEVPNGLGMLVNLTYLCLRGTRIERIPDGVVCKLKKLQHLEADYIAVKGEEVGKLRKLEALRCRFENKNELNEYTLRATTIESYRLIIGARTDLGYWRGVFTYDEDNLNFYKVIIMDEGEYKIRETCHFPRDVKALWIRGYGGTWNISIFTELEELEALRITGCNEVSALGGNGGQSEEPEGQLEERTSRPPPGEHCPNLKVLQISRCPKLKHLLVPKHNCNLYLKKLEKLLIYHYEELESITGAPGAPTDEEESPTSSKSPLPPDAFSQLKSIEIGSCPKMKNGVGPELLPLLHNLQSISIGMASNMEETIAVSSLSPPPPPLLVAMSALQLPLLREIFVEGCDKMKRVLTLELFMLLPNLQTIIVHDCKEMKEVIGGQELDHGATSGLFLSPIPVTSPGDQLSTRKLTLELYRLEELESICSWTGLRDLIHVIQVGRCPKLKRIEMLDDASPPPSLEEIVLIEEVDGNRDKQWWESLEWVHPEAKTTLEPYVFVYSLEGKKFLLRECRSNDDQDVLSPSSPANPQHAAEQQDMLAPASVHEQVLNTGGDNLGLQSTLLPNSPDLPRERPQEDAMQVDQDPCSERDQCAGAAFPQPSIELTRDAPDSGGDAILAPGLVGQVFDRVLNEIMNYHTSDIVLQQHNSHTEPSTSCHANHQHAVVQQDIPASNSIHELVVNVSGENSRGMLPNCPDLPEECHQADAMEVDQDPFLVLELVGQESNRIVNEIWNHIRKDDILHVGIYGMPGVGKTTTVMHLYNKVHASAAFNNVFRVAVSKHCSIHELQNKITLAVEVPNLFKDVDEVRRSTLSNHLSKKRKSPIILDDMWQHFEIKEVRIPVMKDGIQLLLTARDRGVCEKMLCQQTITVQTLSEEEALMLFVGTLGNDLSLSRELIAKSILEECNDPAVCRGDLIEICIDEGVIRRNSRWKIFDSRYGIERHGYTLQPVKSGLDLGDMLDEDDWMPNFQKVSFMRNDIRVVPSISPYCPQLSTLPLSSCRRLHEVLERFLELMWRLKVIDLSHTRIKKLPKSITNLGKLNALTLRDCSELSLLPSLAKLTLLRKLDLRGCGNIEEVPHGLTMLVNLTYLDLSGARIERIPDGVISK</sequence>
<evidence type="ECO:0000259" key="8">
    <source>
        <dbReference type="SMART" id="SM00382"/>
    </source>
</evidence>
<keyword evidence="6" id="KW-0067">ATP-binding</keyword>
<dbReference type="Pfam" id="PF00931">
    <property type="entry name" value="NB-ARC"/>
    <property type="match status" value="2"/>
</dbReference>
<dbReference type="InterPro" id="IPR042197">
    <property type="entry name" value="Apaf_helical"/>
</dbReference>
<evidence type="ECO:0000256" key="3">
    <source>
        <dbReference type="ARBA" id="ARBA00022737"/>
    </source>
</evidence>
<dbReference type="InterPro" id="IPR032675">
    <property type="entry name" value="LRR_dom_sf"/>
</dbReference>
<feature type="region of interest" description="Disordered" evidence="7">
    <location>
        <begin position="958"/>
        <end position="979"/>
    </location>
</feature>
<keyword evidence="5" id="KW-0611">Plant defense</keyword>
<reference evidence="10" key="2">
    <citation type="submission" date="2025-08" db="UniProtKB">
        <authorList>
            <consortium name="RefSeq"/>
        </authorList>
    </citation>
    <scope>IDENTIFICATION</scope>
    <source>
        <tissue evidence="10">Leaf</tissue>
    </source>
</reference>
<dbReference type="InterPro" id="IPR036388">
    <property type="entry name" value="WH-like_DNA-bd_sf"/>
</dbReference>
<dbReference type="InterPro" id="IPR050905">
    <property type="entry name" value="Plant_NBS-LRR"/>
</dbReference>
<dbReference type="Gene3D" id="1.10.8.430">
    <property type="entry name" value="Helical domain of apoptotic protease-activating factors"/>
    <property type="match status" value="1"/>
</dbReference>
<dbReference type="PRINTS" id="PR00364">
    <property type="entry name" value="DISEASERSIST"/>
</dbReference>
<feature type="domain" description="AAA+ ATPase" evidence="8">
    <location>
        <begin position="1180"/>
        <end position="1343"/>
    </location>
</feature>
<comment type="similarity">
    <text evidence="1">Belongs to the disease resistance NB-LRR family.</text>
</comment>
<protein>
    <submittedName>
        <fullName evidence="10">Uncharacterized protein LOC116199545</fullName>
    </submittedName>
</protein>
<dbReference type="Gene3D" id="3.40.50.300">
    <property type="entry name" value="P-loop containing nucleotide triphosphate hydrolases"/>
    <property type="match status" value="2"/>
</dbReference>
<accession>A0A6P8CWB0</accession>
<dbReference type="FunFam" id="3.40.50.300:FF:001091">
    <property type="entry name" value="Probable disease resistance protein At1g61300"/>
    <property type="match status" value="1"/>
</dbReference>
<keyword evidence="2" id="KW-0433">Leucine-rich repeat</keyword>
<dbReference type="SMART" id="SM00382">
    <property type="entry name" value="AAA"/>
    <property type="match status" value="2"/>
</dbReference>
<dbReference type="FunFam" id="1.10.10.10:FF:000322">
    <property type="entry name" value="Probable disease resistance protein At1g63360"/>
    <property type="match status" value="1"/>
</dbReference>
<feature type="region of interest" description="Disordered" evidence="7">
    <location>
        <begin position="688"/>
        <end position="710"/>
    </location>
</feature>
<keyword evidence="9" id="KW-1185">Reference proteome</keyword>
<dbReference type="RefSeq" id="XP_031385791.1">
    <property type="nucleotide sequence ID" value="XM_031529931.1"/>
</dbReference>
<evidence type="ECO:0000313" key="9">
    <source>
        <dbReference type="Proteomes" id="UP000515151"/>
    </source>
</evidence>
<dbReference type="Pfam" id="PF23598">
    <property type="entry name" value="LRR_14"/>
    <property type="match status" value="1"/>
</dbReference>
<dbReference type="InterPro" id="IPR003593">
    <property type="entry name" value="AAA+_ATPase"/>
</dbReference>
<evidence type="ECO:0000256" key="1">
    <source>
        <dbReference type="ARBA" id="ARBA00008894"/>
    </source>
</evidence>
<keyword evidence="4" id="KW-0547">Nucleotide-binding</keyword>
<dbReference type="InterPro" id="IPR027417">
    <property type="entry name" value="P-loop_NTPase"/>
</dbReference>